<name>A0A375I4B0_9ACTN</name>
<feature type="domain" description="DHFR" evidence="7">
    <location>
        <begin position="8"/>
        <end position="182"/>
    </location>
</feature>
<dbReference type="GO" id="GO:0046452">
    <property type="term" value="P:dihydrofolate metabolic process"/>
    <property type="evidence" value="ECO:0007669"/>
    <property type="project" value="TreeGrafter"/>
</dbReference>
<dbReference type="GO" id="GO:0046654">
    <property type="term" value="P:tetrahydrofolate biosynthetic process"/>
    <property type="evidence" value="ECO:0007669"/>
    <property type="project" value="UniProtKB-UniPathway"/>
</dbReference>
<evidence type="ECO:0000256" key="6">
    <source>
        <dbReference type="ARBA" id="ARBA00023002"/>
    </source>
</evidence>
<reference evidence="9" key="1">
    <citation type="submission" date="2018-02" db="EMBL/GenBank/DDBJ databases">
        <authorList>
            <person name="Hornung B."/>
        </authorList>
    </citation>
    <scope>NUCLEOTIDE SEQUENCE [LARGE SCALE GENOMIC DNA]</scope>
</reference>
<dbReference type="GO" id="GO:0006730">
    <property type="term" value="P:one-carbon metabolic process"/>
    <property type="evidence" value="ECO:0007669"/>
    <property type="project" value="UniProtKB-KW"/>
</dbReference>
<accession>A0A375I4B0</accession>
<dbReference type="GO" id="GO:0005829">
    <property type="term" value="C:cytosol"/>
    <property type="evidence" value="ECO:0007669"/>
    <property type="project" value="TreeGrafter"/>
</dbReference>
<evidence type="ECO:0000313" key="9">
    <source>
        <dbReference type="Proteomes" id="UP000265962"/>
    </source>
</evidence>
<proteinExistence type="inferred from homology"/>
<dbReference type="RefSeq" id="WP_239018457.1">
    <property type="nucleotide sequence ID" value="NZ_OMOH01000007.1"/>
</dbReference>
<protein>
    <recommendedName>
        <fullName evidence="3">dihydrofolate reductase</fullName>
        <ecNumber evidence="3">1.5.1.3</ecNumber>
    </recommendedName>
</protein>
<dbReference type="PROSITE" id="PS51330">
    <property type="entry name" value="DHFR_2"/>
    <property type="match status" value="1"/>
</dbReference>
<dbReference type="Proteomes" id="UP000265962">
    <property type="component" value="Unassembled WGS sequence"/>
</dbReference>
<dbReference type="InterPro" id="IPR001796">
    <property type="entry name" value="DHFR_dom"/>
</dbReference>
<evidence type="ECO:0000256" key="5">
    <source>
        <dbReference type="ARBA" id="ARBA00022857"/>
    </source>
</evidence>
<gene>
    <name evidence="8" type="ORF">PROPJV5_1949</name>
</gene>
<dbReference type="UniPathway" id="UPA00077">
    <property type="reaction ID" value="UER00158"/>
</dbReference>
<dbReference type="PRINTS" id="PR00070">
    <property type="entry name" value="DHFR"/>
</dbReference>
<keyword evidence="5" id="KW-0521">NADP</keyword>
<keyword evidence="4" id="KW-0554">One-carbon metabolism</keyword>
<dbReference type="GO" id="GO:0004146">
    <property type="term" value="F:dihydrofolate reductase activity"/>
    <property type="evidence" value="ECO:0007669"/>
    <property type="project" value="UniProtKB-EC"/>
</dbReference>
<dbReference type="EC" id="1.5.1.3" evidence="3"/>
<sequence length="182" mass="19368">MNATPGPRIIAIAMVAANGVIGDGDTQPFTFREDWARFKATTLGHPLILGHATHRAMGLLTGRTSIVISHDPASVRFPDVPPPGARGIAVAGLEEALRVAAGLDQDKVFICGGGQVYRAAMDWVGELDITCVHADADGQVTFPAIDPATWREVERTAGEQFDFVRYERIGAPRPIPDPTTGG</sequence>
<dbReference type="PANTHER" id="PTHR48069">
    <property type="entry name" value="DIHYDROFOLATE REDUCTASE"/>
    <property type="match status" value="1"/>
</dbReference>
<keyword evidence="6 8" id="KW-0560">Oxidoreductase</keyword>
<evidence type="ECO:0000256" key="1">
    <source>
        <dbReference type="ARBA" id="ARBA00004903"/>
    </source>
</evidence>
<comment type="pathway">
    <text evidence="1">Cofactor biosynthesis; tetrahydrofolate biosynthesis; 5,6,7,8-tetrahydrofolate from 7,8-dihydrofolate: step 1/1.</text>
</comment>
<evidence type="ECO:0000313" key="8">
    <source>
        <dbReference type="EMBL" id="SPF68975.1"/>
    </source>
</evidence>
<evidence type="ECO:0000259" key="7">
    <source>
        <dbReference type="PROSITE" id="PS51330"/>
    </source>
</evidence>
<dbReference type="Pfam" id="PF00186">
    <property type="entry name" value="DHFR_1"/>
    <property type="match status" value="1"/>
</dbReference>
<evidence type="ECO:0000256" key="4">
    <source>
        <dbReference type="ARBA" id="ARBA00022563"/>
    </source>
</evidence>
<dbReference type="SUPFAM" id="SSF53597">
    <property type="entry name" value="Dihydrofolate reductase-like"/>
    <property type="match status" value="1"/>
</dbReference>
<dbReference type="AlphaFoldDB" id="A0A375I4B0"/>
<dbReference type="EMBL" id="OMOH01000007">
    <property type="protein sequence ID" value="SPF68975.1"/>
    <property type="molecule type" value="Genomic_DNA"/>
</dbReference>
<dbReference type="PANTHER" id="PTHR48069:SF3">
    <property type="entry name" value="DIHYDROFOLATE REDUCTASE"/>
    <property type="match status" value="1"/>
</dbReference>
<dbReference type="Gene3D" id="3.40.430.10">
    <property type="entry name" value="Dihydrofolate Reductase, subunit A"/>
    <property type="match status" value="1"/>
</dbReference>
<evidence type="ECO:0000256" key="3">
    <source>
        <dbReference type="ARBA" id="ARBA00012856"/>
    </source>
</evidence>
<dbReference type="CDD" id="cd00209">
    <property type="entry name" value="DHFR"/>
    <property type="match status" value="1"/>
</dbReference>
<organism evidence="8 9">
    <name type="scientific">Propionibacterium ruminifibrarum</name>
    <dbReference type="NCBI Taxonomy" id="1962131"/>
    <lineage>
        <taxon>Bacteria</taxon>
        <taxon>Bacillati</taxon>
        <taxon>Actinomycetota</taxon>
        <taxon>Actinomycetes</taxon>
        <taxon>Propionibacteriales</taxon>
        <taxon>Propionibacteriaceae</taxon>
        <taxon>Propionibacterium</taxon>
    </lineage>
</organism>
<evidence type="ECO:0000256" key="2">
    <source>
        <dbReference type="ARBA" id="ARBA00009539"/>
    </source>
</evidence>
<dbReference type="GO" id="GO:0050661">
    <property type="term" value="F:NADP binding"/>
    <property type="evidence" value="ECO:0007669"/>
    <property type="project" value="InterPro"/>
</dbReference>
<dbReference type="InterPro" id="IPR024072">
    <property type="entry name" value="DHFR-like_dom_sf"/>
</dbReference>
<dbReference type="GO" id="GO:0046655">
    <property type="term" value="P:folic acid metabolic process"/>
    <property type="evidence" value="ECO:0007669"/>
    <property type="project" value="TreeGrafter"/>
</dbReference>
<keyword evidence="9" id="KW-1185">Reference proteome</keyword>
<comment type="similarity">
    <text evidence="2">Belongs to the dihydrofolate reductase family.</text>
</comment>
<dbReference type="InterPro" id="IPR012259">
    <property type="entry name" value="DHFR"/>
</dbReference>